<reference evidence="18" key="1">
    <citation type="submission" date="2020-08" db="EMBL/GenBank/DDBJ databases">
        <title>Multicomponent nature underlies the extraordinary mechanical properties of spider dragline silk.</title>
        <authorList>
            <person name="Kono N."/>
            <person name="Nakamura H."/>
            <person name="Mori M."/>
            <person name="Yoshida Y."/>
            <person name="Ohtoshi R."/>
            <person name="Malay A.D."/>
            <person name="Moran D.A.P."/>
            <person name="Tomita M."/>
            <person name="Numata K."/>
            <person name="Arakawa K."/>
        </authorList>
    </citation>
    <scope>NUCLEOTIDE SEQUENCE</scope>
</reference>
<keyword evidence="6 12" id="KW-0347">Helicase</keyword>
<keyword evidence="8" id="KW-0539">Nucleus</keyword>
<evidence type="ECO:0000256" key="3">
    <source>
        <dbReference type="ARBA" id="ARBA00022517"/>
    </source>
</evidence>
<feature type="compositionally biased region" description="Basic residues" evidence="14">
    <location>
        <begin position="735"/>
        <end position="754"/>
    </location>
</feature>
<dbReference type="PANTHER" id="PTHR47959">
    <property type="entry name" value="ATP-DEPENDENT RNA HELICASE RHLE-RELATED"/>
    <property type="match status" value="1"/>
</dbReference>
<feature type="compositionally biased region" description="Acidic residues" evidence="14">
    <location>
        <begin position="17"/>
        <end position="35"/>
    </location>
</feature>
<protein>
    <recommendedName>
        <fullName evidence="2">RNA helicase</fullName>
        <ecNumber evidence="2">3.6.4.13</ecNumber>
    </recommendedName>
</protein>
<dbReference type="GO" id="GO:0005524">
    <property type="term" value="F:ATP binding"/>
    <property type="evidence" value="ECO:0007669"/>
    <property type="project" value="UniProtKB-KW"/>
</dbReference>
<dbReference type="InterPro" id="IPR000629">
    <property type="entry name" value="RNA-helicase_DEAD-box_CS"/>
</dbReference>
<dbReference type="PROSITE" id="PS51194">
    <property type="entry name" value="HELICASE_CTER"/>
    <property type="match status" value="1"/>
</dbReference>
<sequence length="754" mass="86616">MDSQYLNEYGLIRTLGDEDDIANEDENDEEEEVESESEKFSSNFTFDDNYTFQSSSWNDILKHAKGKPSTLEEKIAQIREENRQKKLKKSQKESEKESTVNGDEEEKTINSDEEESSDEKKINDEENGILDSEVEDIQVSSENEDKADIVKVKKKKKKKKRSLFETDKVVTIDGNILGDEVEFDPSITFQQMNLSRPLLKAITCMNFLHPTPIQAATIPIALMGKDIYGCAATGTGKTAAFMLPVLERLLFKPRDKRVTRVLVVLPTRELAVQVYQVSKQLAQFTKIQIVLSAGGLESKVQELALRQIPDIIIATPGRLLDHLENTPSFDLHSIEILILDEADRILDEYFAEQMKEIMNHCCYERQTMLFSATLNDDVKDLAATALKSPVKIFINSNTEVAMNLHQEFIRIRPHRESDREAIVAALLSRTFQNRVMVFAQTKMQVHRLYILLSLMGIKAAELHGNLNQPQRLESLRKFKEEEVDVLVATDVASRGLDIPGVKTVINFTLPCTLQHYIHRVGRTARAGKIGRSVSMAGEKERNLLKQIIKEAKNPVKNRTVPPEIIAKYKEKLQALEEDLSKVMREEKEEKEMKLIEKNIKKAETIVTGKNESETKRKWFQTPAEMKKERLALRLGNPSGKRKKVIPTTDDRIEVDLQKAADYAARVAKRARKPKKIRAMPDYDDERKPKPKKQKKNKATKRSFETELGDTSKTAIKKFRYEATYHEKMENMNNMKQKKNKHSKKFKSKTRYRRK</sequence>
<evidence type="ECO:0000259" key="17">
    <source>
        <dbReference type="PROSITE" id="PS51195"/>
    </source>
</evidence>
<dbReference type="GO" id="GO:0005829">
    <property type="term" value="C:cytosol"/>
    <property type="evidence" value="ECO:0007669"/>
    <property type="project" value="TreeGrafter"/>
</dbReference>
<dbReference type="PANTHER" id="PTHR47959:SF1">
    <property type="entry name" value="ATP-DEPENDENT RNA HELICASE DBPA"/>
    <property type="match status" value="1"/>
</dbReference>
<gene>
    <name evidence="18" type="primary">Ddx27</name>
    <name evidence="18" type="ORF">NPIL_9501</name>
</gene>
<evidence type="ECO:0000256" key="6">
    <source>
        <dbReference type="ARBA" id="ARBA00022806"/>
    </source>
</evidence>
<dbReference type="FunFam" id="3.40.50.300:FF:000842">
    <property type="entry name" value="ATP-dependent RNA helicase DRS1"/>
    <property type="match status" value="1"/>
</dbReference>
<dbReference type="InterPro" id="IPR027417">
    <property type="entry name" value="P-loop_NTPase"/>
</dbReference>
<dbReference type="InterPro" id="IPR050079">
    <property type="entry name" value="DEAD_box_RNA_helicase"/>
</dbReference>
<evidence type="ECO:0000256" key="11">
    <source>
        <dbReference type="PROSITE-ProRule" id="PRU00552"/>
    </source>
</evidence>
<feature type="compositionally biased region" description="Basic residues" evidence="14">
    <location>
        <begin position="666"/>
        <end position="677"/>
    </location>
</feature>
<comment type="catalytic activity">
    <reaction evidence="10">
        <text>ATP + H2O = ADP + phosphate + H(+)</text>
        <dbReference type="Rhea" id="RHEA:13065"/>
        <dbReference type="ChEBI" id="CHEBI:15377"/>
        <dbReference type="ChEBI" id="CHEBI:15378"/>
        <dbReference type="ChEBI" id="CHEBI:30616"/>
        <dbReference type="ChEBI" id="CHEBI:43474"/>
        <dbReference type="ChEBI" id="CHEBI:456216"/>
        <dbReference type="EC" id="3.6.4.13"/>
    </reaction>
</comment>
<evidence type="ECO:0000256" key="13">
    <source>
        <dbReference type="SAM" id="Coils"/>
    </source>
</evidence>
<keyword evidence="13" id="KW-0175">Coiled coil</keyword>
<evidence type="ECO:0000256" key="10">
    <source>
        <dbReference type="ARBA" id="ARBA00047984"/>
    </source>
</evidence>
<feature type="compositionally biased region" description="Basic and acidic residues" evidence="14">
    <location>
        <begin position="678"/>
        <end position="687"/>
    </location>
</feature>
<evidence type="ECO:0000256" key="8">
    <source>
        <dbReference type="ARBA" id="ARBA00023242"/>
    </source>
</evidence>
<dbReference type="Proteomes" id="UP000887013">
    <property type="component" value="Unassembled WGS sequence"/>
</dbReference>
<accession>A0A8X6ICM8</accession>
<dbReference type="PROSITE" id="PS51192">
    <property type="entry name" value="HELICASE_ATP_BIND_1"/>
    <property type="match status" value="1"/>
</dbReference>
<dbReference type="SMART" id="SM00490">
    <property type="entry name" value="HELICc"/>
    <property type="match status" value="1"/>
</dbReference>
<comment type="subcellular location">
    <subcellularLocation>
        <location evidence="1">Nucleus</location>
        <location evidence="1">Nucleolus</location>
    </subcellularLocation>
</comment>
<evidence type="ECO:0000259" key="16">
    <source>
        <dbReference type="PROSITE" id="PS51194"/>
    </source>
</evidence>
<comment type="caution">
    <text evidence="18">The sequence shown here is derived from an EMBL/GenBank/DDBJ whole genome shotgun (WGS) entry which is preliminary data.</text>
</comment>
<dbReference type="InterPro" id="IPR014014">
    <property type="entry name" value="RNA_helicase_DEAD_Q_motif"/>
</dbReference>
<evidence type="ECO:0000256" key="7">
    <source>
        <dbReference type="ARBA" id="ARBA00022840"/>
    </source>
</evidence>
<organism evidence="18 19">
    <name type="scientific">Nephila pilipes</name>
    <name type="common">Giant wood spider</name>
    <name type="synonym">Nephila maculata</name>
    <dbReference type="NCBI Taxonomy" id="299642"/>
    <lineage>
        <taxon>Eukaryota</taxon>
        <taxon>Metazoa</taxon>
        <taxon>Ecdysozoa</taxon>
        <taxon>Arthropoda</taxon>
        <taxon>Chelicerata</taxon>
        <taxon>Arachnida</taxon>
        <taxon>Araneae</taxon>
        <taxon>Araneomorphae</taxon>
        <taxon>Entelegynae</taxon>
        <taxon>Araneoidea</taxon>
        <taxon>Nephilidae</taxon>
        <taxon>Nephila</taxon>
    </lineage>
</organism>
<evidence type="ECO:0000313" key="18">
    <source>
        <dbReference type="EMBL" id="GFS39564.1"/>
    </source>
</evidence>
<dbReference type="Pfam" id="PF00270">
    <property type="entry name" value="DEAD"/>
    <property type="match status" value="1"/>
</dbReference>
<dbReference type="Pfam" id="PF00271">
    <property type="entry name" value="Helicase_C"/>
    <property type="match status" value="1"/>
</dbReference>
<dbReference type="SUPFAM" id="SSF52540">
    <property type="entry name" value="P-loop containing nucleoside triphosphate hydrolases"/>
    <property type="match status" value="1"/>
</dbReference>
<keyword evidence="19" id="KW-1185">Reference proteome</keyword>
<dbReference type="CDD" id="cd17947">
    <property type="entry name" value="DEADc_DDX27"/>
    <property type="match status" value="1"/>
</dbReference>
<proteinExistence type="inferred from homology"/>
<keyword evidence="7 12" id="KW-0067">ATP-binding</keyword>
<dbReference type="GO" id="GO:0003676">
    <property type="term" value="F:nucleic acid binding"/>
    <property type="evidence" value="ECO:0007669"/>
    <property type="project" value="InterPro"/>
</dbReference>
<keyword evidence="4 12" id="KW-0547">Nucleotide-binding</keyword>
<evidence type="ECO:0000256" key="2">
    <source>
        <dbReference type="ARBA" id="ARBA00012552"/>
    </source>
</evidence>
<dbReference type="GO" id="GO:0003724">
    <property type="term" value="F:RNA helicase activity"/>
    <property type="evidence" value="ECO:0007669"/>
    <property type="project" value="UniProtKB-EC"/>
</dbReference>
<dbReference type="AlphaFoldDB" id="A0A8X6ICM8"/>
<feature type="short sequence motif" description="Q motif" evidence="11">
    <location>
        <begin position="187"/>
        <end position="215"/>
    </location>
</feature>
<dbReference type="InterPro" id="IPR001650">
    <property type="entry name" value="Helicase_C-like"/>
</dbReference>
<name>A0A8X6ICM8_NEPPI</name>
<evidence type="ECO:0000259" key="15">
    <source>
        <dbReference type="PROSITE" id="PS51192"/>
    </source>
</evidence>
<feature type="domain" description="Helicase C-terminal" evidence="16">
    <location>
        <begin position="418"/>
        <end position="568"/>
    </location>
</feature>
<feature type="region of interest" description="Disordered" evidence="14">
    <location>
        <begin position="1"/>
        <end position="45"/>
    </location>
</feature>
<evidence type="ECO:0000313" key="19">
    <source>
        <dbReference type="Proteomes" id="UP000887013"/>
    </source>
</evidence>
<dbReference type="GO" id="GO:0016787">
    <property type="term" value="F:hydrolase activity"/>
    <property type="evidence" value="ECO:0007669"/>
    <property type="project" value="UniProtKB-KW"/>
</dbReference>
<feature type="domain" description="DEAD-box RNA helicase Q" evidence="17">
    <location>
        <begin position="187"/>
        <end position="215"/>
    </location>
</feature>
<comment type="similarity">
    <text evidence="9">Belongs to the DEAD box helicase family. DDX27/DRS1 subfamily.</text>
</comment>
<feature type="domain" description="Helicase ATP-binding" evidence="15">
    <location>
        <begin position="218"/>
        <end position="392"/>
    </location>
</feature>
<feature type="compositionally biased region" description="Acidic residues" evidence="14">
    <location>
        <begin position="102"/>
        <end position="117"/>
    </location>
</feature>
<dbReference type="GO" id="GO:0005730">
    <property type="term" value="C:nucleolus"/>
    <property type="evidence" value="ECO:0007669"/>
    <property type="project" value="UniProtKB-SubCell"/>
</dbReference>
<dbReference type="InterPro" id="IPR014001">
    <property type="entry name" value="Helicase_ATP-bd"/>
</dbReference>
<feature type="region of interest" description="Disordered" evidence="14">
    <location>
        <begin position="726"/>
        <end position="754"/>
    </location>
</feature>
<dbReference type="PROSITE" id="PS51195">
    <property type="entry name" value="Q_MOTIF"/>
    <property type="match status" value="1"/>
</dbReference>
<feature type="region of interest" description="Disordered" evidence="14">
    <location>
        <begin position="65"/>
        <end position="142"/>
    </location>
</feature>
<feature type="compositionally biased region" description="Basic and acidic residues" evidence="14">
    <location>
        <begin position="70"/>
        <end position="98"/>
    </location>
</feature>
<evidence type="ECO:0000256" key="5">
    <source>
        <dbReference type="ARBA" id="ARBA00022801"/>
    </source>
</evidence>
<dbReference type="GO" id="GO:0006364">
    <property type="term" value="P:rRNA processing"/>
    <property type="evidence" value="ECO:0007669"/>
    <property type="project" value="UniProtKB-ARBA"/>
</dbReference>
<evidence type="ECO:0000256" key="4">
    <source>
        <dbReference type="ARBA" id="ARBA00022741"/>
    </source>
</evidence>
<feature type="compositionally biased region" description="Basic residues" evidence="14">
    <location>
        <begin position="688"/>
        <end position="700"/>
    </location>
</feature>
<dbReference type="Gene3D" id="3.40.50.300">
    <property type="entry name" value="P-loop containing nucleotide triphosphate hydrolases"/>
    <property type="match status" value="2"/>
</dbReference>
<keyword evidence="3" id="KW-0690">Ribosome biogenesis</keyword>
<dbReference type="PROSITE" id="PS00039">
    <property type="entry name" value="DEAD_ATP_HELICASE"/>
    <property type="match status" value="1"/>
</dbReference>
<feature type="coiled-coil region" evidence="13">
    <location>
        <begin position="565"/>
        <end position="605"/>
    </location>
</feature>
<evidence type="ECO:0000256" key="9">
    <source>
        <dbReference type="ARBA" id="ARBA00043999"/>
    </source>
</evidence>
<evidence type="ECO:0000256" key="12">
    <source>
        <dbReference type="RuleBase" id="RU000492"/>
    </source>
</evidence>
<dbReference type="OrthoDB" id="10259843at2759"/>
<evidence type="ECO:0000256" key="14">
    <source>
        <dbReference type="SAM" id="MobiDB-lite"/>
    </source>
</evidence>
<dbReference type="InterPro" id="IPR011545">
    <property type="entry name" value="DEAD/DEAH_box_helicase_dom"/>
</dbReference>
<dbReference type="SMART" id="SM00487">
    <property type="entry name" value="DEXDc"/>
    <property type="match status" value="1"/>
</dbReference>
<dbReference type="EC" id="3.6.4.13" evidence="2"/>
<feature type="compositionally biased region" description="Acidic residues" evidence="14">
    <location>
        <begin position="125"/>
        <end position="136"/>
    </location>
</feature>
<dbReference type="EMBL" id="BMAW01043459">
    <property type="protein sequence ID" value="GFS39564.1"/>
    <property type="molecule type" value="Genomic_DNA"/>
</dbReference>
<dbReference type="CDD" id="cd18787">
    <property type="entry name" value="SF2_C_DEAD"/>
    <property type="match status" value="1"/>
</dbReference>
<keyword evidence="5 12" id="KW-0378">Hydrolase</keyword>
<feature type="region of interest" description="Disordered" evidence="14">
    <location>
        <begin position="665"/>
        <end position="710"/>
    </location>
</feature>
<evidence type="ECO:0000256" key="1">
    <source>
        <dbReference type="ARBA" id="ARBA00004604"/>
    </source>
</evidence>